<evidence type="ECO:0000256" key="1">
    <source>
        <dbReference type="SAM" id="Phobius"/>
    </source>
</evidence>
<evidence type="ECO:0000313" key="3">
    <source>
        <dbReference type="EMBL" id="CAF1035600.1"/>
    </source>
</evidence>
<dbReference type="EMBL" id="CAJNOO010000796">
    <property type="protein sequence ID" value="CAF1035600.1"/>
    <property type="molecule type" value="Genomic_DNA"/>
</dbReference>
<evidence type="ECO:0000313" key="4">
    <source>
        <dbReference type="EMBL" id="CAF1068705.1"/>
    </source>
</evidence>
<evidence type="ECO:0000313" key="5">
    <source>
        <dbReference type="EMBL" id="CAF1198637.1"/>
    </source>
</evidence>
<protein>
    <submittedName>
        <fullName evidence="5">Uncharacterized protein</fullName>
    </submittedName>
</protein>
<organism evidence="5 9">
    <name type="scientific">Rotaria sordida</name>
    <dbReference type="NCBI Taxonomy" id="392033"/>
    <lineage>
        <taxon>Eukaryota</taxon>
        <taxon>Metazoa</taxon>
        <taxon>Spiralia</taxon>
        <taxon>Gnathifera</taxon>
        <taxon>Rotifera</taxon>
        <taxon>Eurotatoria</taxon>
        <taxon>Bdelloidea</taxon>
        <taxon>Philodinida</taxon>
        <taxon>Philodinidae</taxon>
        <taxon>Rotaria</taxon>
    </lineage>
</organism>
<name>A0A814W883_9BILA</name>
<dbReference type="Proteomes" id="UP000663870">
    <property type="component" value="Unassembled WGS sequence"/>
</dbReference>
<sequence length="204" mass="22807">MNHYFQTIIFALIILLISVQSFILIPPQDIKVTNNIRCYSSKSPILRNDYQLCAFRVYDGGYTLSQLIEYTIRDGIWYTNTFRQLIKRCHGFSTISDTGVGICPPLPYETFKNMTICICGGDLCNIDLGTSAATTSKEISVTQVANTQSQQTARDKIDFGFAITIGIICGIIFLALIITIIGIVRFQMCRSDGRGSYQLVPSEE</sequence>
<dbReference type="EMBL" id="CAJNOH010000535">
    <property type="protein sequence ID" value="CAF1068705.1"/>
    <property type="molecule type" value="Genomic_DNA"/>
</dbReference>
<keyword evidence="8" id="KW-1185">Reference proteome</keyword>
<dbReference type="Proteomes" id="UP000663889">
    <property type="component" value="Unassembled WGS sequence"/>
</dbReference>
<keyword evidence="1" id="KW-1133">Transmembrane helix</keyword>
<evidence type="ECO:0000313" key="9">
    <source>
        <dbReference type="Proteomes" id="UP000663889"/>
    </source>
</evidence>
<proteinExistence type="predicted"/>
<dbReference type="AlphaFoldDB" id="A0A814W883"/>
<reference evidence="5" key="1">
    <citation type="submission" date="2021-02" db="EMBL/GenBank/DDBJ databases">
        <authorList>
            <person name="Nowell W R."/>
        </authorList>
    </citation>
    <scope>NUCLEOTIDE SEQUENCE</scope>
</reference>
<evidence type="ECO:0000256" key="2">
    <source>
        <dbReference type="SAM" id="SignalP"/>
    </source>
</evidence>
<feature type="signal peptide" evidence="2">
    <location>
        <begin position="1"/>
        <end position="21"/>
    </location>
</feature>
<keyword evidence="1" id="KW-0472">Membrane</keyword>
<comment type="caution">
    <text evidence="5">The sequence shown here is derived from an EMBL/GenBank/DDBJ whole genome shotgun (WGS) entry which is preliminary data.</text>
</comment>
<evidence type="ECO:0000313" key="7">
    <source>
        <dbReference type="EMBL" id="CAF1296278.1"/>
    </source>
</evidence>
<dbReference type="OrthoDB" id="10058574at2759"/>
<keyword evidence="2" id="KW-0732">Signal</keyword>
<dbReference type="Proteomes" id="UP000663882">
    <property type="component" value="Unassembled WGS sequence"/>
</dbReference>
<gene>
    <name evidence="6" type="ORF">JXQ802_LOCUS29200</name>
    <name evidence="7" type="ORF">JXQ802_LOCUS29261</name>
    <name evidence="4" type="ORF">PYM288_LOCUS18040</name>
    <name evidence="3" type="ORF">RFH988_LOCUS15948</name>
    <name evidence="5" type="ORF">SEV965_LOCUS21014</name>
</gene>
<accession>A0A814W883</accession>
<dbReference type="EMBL" id="CAJNOL010001139">
    <property type="protein sequence ID" value="CAF1296278.1"/>
    <property type="molecule type" value="Genomic_DNA"/>
</dbReference>
<feature type="transmembrane region" description="Helical" evidence="1">
    <location>
        <begin position="159"/>
        <end position="184"/>
    </location>
</feature>
<dbReference type="Proteomes" id="UP000663854">
    <property type="component" value="Unassembled WGS sequence"/>
</dbReference>
<dbReference type="EMBL" id="CAJNOU010001401">
    <property type="protein sequence ID" value="CAF1198637.1"/>
    <property type="molecule type" value="Genomic_DNA"/>
</dbReference>
<evidence type="ECO:0000313" key="8">
    <source>
        <dbReference type="Proteomes" id="UP000663870"/>
    </source>
</evidence>
<keyword evidence="1" id="KW-0812">Transmembrane</keyword>
<evidence type="ECO:0000313" key="6">
    <source>
        <dbReference type="EMBL" id="CAF1295090.1"/>
    </source>
</evidence>
<dbReference type="EMBL" id="CAJNOL010001134">
    <property type="protein sequence ID" value="CAF1295090.1"/>
    <property type="molecule type" value="Genomic_DNA"/>
</dbReference>
<feature type="chain" id="PRO_5036411021" evidence="2">
    <location>
        <begin position="22"/>
        <end position="204"/>
    </location>
</feature>